<sequence>MKAASNPIQVPAGAGRPAKEWKFSDILASDPRIRQKWEKVRKYFFLRESTYDMTRKCNIRCEGCYYYQGEKAGATGIEDPEQWRRLMEKEKQRGITYVVLAGAEPSLVPELLDVCHDRIPLGCIATNGLIPIDKKVDYRIHVSVWGNDATSQQVRNAENMLSRQIQNYGNDPRAVFVYTFTRHNIGEAGEVMDQLAQNNCRATFNMFSAPAGYAGGLAHDAQSLEKTRQTMEEIGRQYPDHVIFSPYHRVVHTHRLGLHDLFSCPYPRANPSTDIGLGRSFRQYRADLTWKRDTACCVPDTDCADCRHYAAGSAVVTARMFRHAACPETFAAWLDYVDVYLAVWVRGYEKSPDLCDQHTAPPAHHLF</sequence>
<dbReference type="PANTHER" id="PTHR42836">
    <property type="entry name" value="7-CARBOXY-7-DEAZAGUANINE SYNTHASE"/>
    <property type="match status" value="1"/>
</dbReference>
<protein>
    <submittedName>
        <fullName evidence="8">Organic radical activating enzyme</fullName>
    </submittedName>
</protein>
<dbReference type="InterPro" id="IPR007197">
    <property type="entry name" value="rSAM"/>
</dbReference>
<proteinExistence type="predicted"/>
<dbReference type="SUPFAM" id="SSF102114">
    <property type="entry name" value="Radical SAM enzymes"/>
    <property type="match status" value="1"/>
</dbReference>
<organism evidence="8 9">
    <name type="scientific">Desulfosalsimonas propionicica</name>
    <dbReference type="NCBI Taxonomy" id="332175"/>
    <lineage>
        <taxon>Bacteria</taxon>
        <taxon>Pseudomonadati</taxon>
        <taxon>Thermodesulfobacteriota</taxon>
        <taxon>Desulfobacteria</taxon>
        <taxon>Desulfobacterales</taxon>
        <taxon>Desulfosalsimonadaceae</taxon>
        <taxon>Desulfosalsimonas</taxon>
    </lineage>
</organism>
<gene>
    <name evidence="8" type="ORF">HNR65_001578</name>
</gene>
<keyword evidence="4" id="KW-0479">Metal-binding</keyword>
<dbReference type="GO" id="GO:0051539">
    <property type="term" value="F:4 iron, 4 sulfur cluster binding"/>
    <property type="evidence" value="ECO:0007669"/>
    <property type="project" value="UniProtKB-KW"/>
</dbReference>
<evidence type="ECO:0000256" key="4">
    <source>
        <dbReference type="ARBA" id="ARBA00022723"/>
    </source>
</evidence>
<feature type="domain" description="Radical SAM core" evidence="7">
    <location>
        <begin position="53"/>
        <end position="113"/>
    </location>
</feature>
<comment type="cofactor">
    <cofactor evidence="1">
        <name>[4Fe-4S] cluster</name>
        <dbReference type="ChEBI" id="CHEBI:49883"/>
    </cofactor>
</comment>
<dbReference type="GO" id="GO:0046872">
    <property type="term" value="F:metal ion binding"/>
    <property type="evidence" value="ECO:0007669"/>
    <property type="project" value="UniProtKB-KW"/>
</dbReference>
<dbReference type="PANTHER" id="PTHR42836:SF1">
    <property type="entry name" value="7-CARBOXY-7-DEAZAGUANINE SYNTHASE"/>
    <property type="match status" value="1"/>
</dbReference>
<evidence type="ECO:0000256" key="2">
    <source>
        <dbReference type="ARBA" id="ARBA00022485"/>
    </source>
</evidence>
<keyword evidence="2" id="KW-0004">4Fe-4S</keyword>
<dbReference type="AlphaFoldDB" id="A0A7W0HKI2"/>
<evidence type="ECO:0000256" key="3">
    <source>
        <dbReference type="ARBA" id="ARBA00022691"/>
    </source>
</evidence>
<evidence type="ECO:0000313" key="9">
    <source>
        <dbReference type="Proteomes" id="UP000525298"/>
    </source>
</evidence>
<keyword evidence="6" id="KW-0411">Iron-sulfur</keyword>
<evidence type="ECO:0000256" key="6">
    <source>
        <dbReference type="ARBA" id="ARBA00023014"/>
    </source>
</evidence>
<dbReference type="SFLD" id="SFLDS00029">
    <property type="entry name" value="Radical_SAM"/>
    <property type="match status" value="1"/>
</dbReference>
<dbReference type="Gene3D" id="3.20.20.70">
    <property type="entry name" value="Aldolase class I"/>
    <property type="match status" value="1"/>
</dbReference>
<evidence type="ECO:0000256" key="5">
    <source>
        <dbReference type="ARBA" id="ARBA00023004"/>
    </source>
</evidence>
<comment type="caution">
    <text evidence="8">The sequence shown here is derived from an EMBL/GenBank/DDBJ whole genome shotgun (WGS) entry which is preliminary data.</text>
</comment>
<dbReference type="EMBL" id="JACDUS010000003">
    <property type="protein sequence ID" value="MBA2881252.1"/>
    <property type="molecule type" value="Genomic_DNA"/>
</dbReference>
<keyword evidence="3" id="KW-0949">S-adenosyl-L-methionine</keyword>
<dbReference type="RefSeq" id="WP_181550900.1">
    <property type="nucleotide sequence ID" value="NZ_JACDUS010000003.1"/>
</dbReference>
<evidence type="ECO:0000259" key="7">
    <source>
        <dbReference type="Pfam" id="PF04055"/>
    </source>
</evidence>
<dbReference type="InterPro" id="IPR058240">
    <property type="entry name" value="rSAM_sf"/>
</dbReference>
<dbReference type="Proteomes" id="UP000525298">
    <property type="component" value="Unassembled WGS sequence"/>
</dbReference>
<accession>A0A7W0HKI2</accession>
<name>A0A7W0HKI2_9BACT</name>
<evidence type="ECO:0000313" key="8">
    <source>
        <dbReference type="EMBL" id="MBA2881252.1"/>
    </source>
</evidence>
<evidence type="ECO:0000256" key="1">
    <source>
        <dbReference type="ARBA" id="ARBA00001966"/>
    </source>
</evidence>
<keyword evidence="9" id="KW-1185">Reference proteome</keyword>
<dbReference type="Pfam" id="PF04055">
    <property type="entry name" value="Radical_SAM"/>
    <property type="match status" value="1"/>
</dbReference>
<keyword evidence="5" id="KW-0408">Iron</keyword>
<dbReference type="InterPro" id="IPR013785">
    <property type="entry name" value="Aldolase_TIM"/>
</dbReference>
<dbReference type="GO" id="GO:0003824">
    <property type="term" value="F:catalytic activity"/>
    <property type="evidence" value="ECO:0007669"/>
    <property type="project" value="InterPro"/>
</dbReference>
<reference evidence="8 9" key="1">
    <citation type="submission" date="2020-07" db="EMBL/GenBank/DDBJ databases">
        <title>Genomic Encyclopedia of Type Strains, Phase IV (KMG-IV): sequencing the most valuable type-strain genomes for metagenomic binning, comparative biology and taxonomic classification.</title>
        <authorList>
            <person name="Goeker M."/>
        </authorList>
    </citation>
    <scope>NUCLEOTIDE SEQUENCE [LARGE SCALE GENOMIC DNA]</scope>
    <source>
        <strain evidence="8 9">DSM 17721</strain>
    </source>
</reference>